<proteinExistence type="predicted"/>
<dbReference type="Proteomes" id="UP000762676">
    <property type="component" value="Unassembled WGS sequence"/>
</dbReference>
<feature type="non-terminal residue" evidence="2">
    <location>
        <position position="1"/>
    </location>
</feature>
<comment type="caution">
    <text evidence="2">The sequence shown here is derived from an EMBL/GenBank/DDBJ whole genome shotgun (WGS) entry which is preliminary data.</text>
</comment>
<feature type="coiled-coil region" evidence="1">
    <location>
        <begin position="62"/>
        <end position="103"/>
    </location>
</feature>
<evidence type="ECO:0000256" key="1">
    <source>
        <dbReference type="SAM" id="Coils"/>
    </source>
</evidence>
<sequence length="103" mass="11962">KTNRLAELLEAAKRRLSSVEEDVAHADARYQQQSNSEEEYIQELKSQLTKERQRSVQFSEAEEQAKGQVVQLTDTLDHLKARVTSLRDEYEAKIETIQRENAE</sequence>
<feature type="non-terminal residue" evidence="2">
    <location>
        <position position="103"/>
    </location>
</feature>
<accession>A0AAV4ESD2</accession>
<keyword evidence="3" id="KW-1185">Reference proteome</keyword>
<protein>
    <submittedName>
        <fullName evidence="2">Uncharacterized protein</fullName>
    </submittedName>
</protein>
<reference evidence="2 3" key="1">
    <citation type="journal article" date="2021" name="Elife">
        <title>Chloroplast acquisition without the gene transfer in kleptoplastic sea slugs, Plakobranchus ocellatus.</title>
        <authorList>
            <person name="Maeda T."/>
            <person name="Takahashi S."/>
            <person name="Yoshida T."/>
            <person name="Shimamura S."/>
            <person name="Takaki Y."/>
            <person name="Nagai Y."/>
            <person name="Toyoda A."/>
            <person name="Suzuki Y."/>
            <person name="Arimoto A."/>
            <person name="Ishii H."/>
            <person name="Satoh N."/>
            <person name="Nishiyama T."/>
            <person name="Hasebe M."/>
            <person name="Maruyama T."/>
            <person name="Minagawa J."/>
            <person name="Obokata J."/>
            <person name="Shigenobu S."/>
        </authorList>
    </citation>
    <scope>NUCLEOTIDE SEQUENCE [LARGE SCALE GENOMIC DNA]</scope>
</reference>
<keyword evidence="1" id="KW-0175">Coiled coil</keyword>
<dbReference type="AlphaFoldDB" id="A0AAV4ESD2"/>
<feature type="coiled-coil region" evidence="1">
    <location>
        <begin position="2"/>
        <end position="29"/>
    </location>
</feature>
<organism evidence="2 3">
    <name type="scientific">Elysia marginata</name>
    <dbReference type="NCBI Taxonomy" id="1093978"/>
    <lineage>
        <taxon>Eukaryota</taxon>
        <taxon>Metazoa</taxon>
        <taxon>Spiralia</taxon>
        <taxon>Lophotrochozoa</taxon>
        <taxon>Mollusca</taxon>
        <taxon>Gastropoda</taxon>
        <taxon>Heterobranchia</taxon>
        <taxon>Euthyneura</taxon>
        <taxon>Panpulmonata</taxon>
        <taxon>Sacoglossa</taxon>
        <taxon>Placobranchoidea</taxon>
        <taxon>Plakobranchidae</taxon>
        <taxon>Elysia</taxon>
    </lineage>
</organism>
<gene>
    <name evidence="2" type="ORF">ElyMa_001894000</name>
</gene>
<dbReference type="EMBL" id="BMAT01003842">
    <property type="protein sequence ID" value="GFR63378.1"/>
    <property type="molecule type" value="Genomic_DNA"/>
</dbReference>
<evidence type="ECO:0000313" key="3">
    <source>
        <dbReference type="Proteomes" id="UP000762676"/>
    </source>
</evidence>
<evidence type="ECO:0000313" key="2">
    <source>
        <dbReference type="EMBL" id="GFR63378.1"/>
    </source>
</evidence>
<name>A0AAV4ESD2_9GAST</name>